<dbReference type="AlphaFoldDB" id="A0A833RRM3"/>
<evidence type="ECO:0000256" key="9">
    <source>
        <dbReference type="ARBA" id="ARBA00022792"/>
    </source>
</evidence>
<feature type="binding site" description="covalent" evidence="15">
    <location>
        <position position="247"/>
    </location>
    <ligand>
        <name>heme c</name>
        <dbReference type="ChEBI" id="CHEBI:61717"/>
    </ligand>
</feature>
<keyword evidence="18" id="KW-1185">Reference proteome</keyword>
<keyword evidence="7" id="KW-0812">Transmembrane</keyword>
<dbReference type="GO" id="GO:0006122">
    <property type="term" value="P:mitochondrial electron transport, ubiquinol to cytochrome c"/>
    <property type="evidence" value="ECO:0007669"/>
    <property type="project" value="TreeGrafter"/>
</dbReference>
<feature type="binding site" description="covalent" evidence="15">
    <location>
        <position position="104"/>
    </location>
    <ligand>
        <name>heme c</name>
        <dbReference type="ChEBI" id="CHEBI:61717"/>
    </ligand>
</feature>
<organism evidence="17 18">
    <name type="scientific">Frieseomelitta varia</name>
    <dbReference type="NCBI Taxonomy" id="561572"/>
    <lineage>
        <taxon>Eukaryota</taxon>
        <taxon>Metazoa</taxon>
        <taxon>Ecdysozoa</taxon>
        <taxon>Arthropoda</taxon>
        <taxon>Hexapoda</taxon>
        <taxon>Insecta</taxon>
        <taxon>Pterygota</taxon>
        <taxon>Neoptera</taxon>
        <taxon>Endopterygota</taxon>
        <taxon>Hymenoptera</taxon>
        <taxon>Apocrita</taxon>
        <taxon>Aculeata</taxon>
        <taxon>Apoidea</taxon>
        <taxon>Anthophila</taxon>
        <taxon>Apidae</taxon>
        <taxon>Frieseomelitta</taxon>
    </lineage>
</organism>
<feature type="region of interest" description="Disordered" evidence="16">
    <location>
        <begin position="354"/>
        <end position="382"/>
    </location>
</feature>
<dbReference type="Pfam" id="PF02167">
    <property type="entry name" value="Cytochrom_C1"/>
    <property type="match status" value="1"/>
</dbReference>
<dbReference type="Gene3D" id="1.20.5.100">
    <property type="entry name" value="Cytochrome c1, transmembrane anchor, C-terminal"/>
    <property type="match status" value="1"/>
</dbReference>
<dbReference type="InterPro" id="IPR002326">
    <property type="entry name" value="Cyt_c1"/>
</dbReference>
<dbReference type="InterPro" id="IPR021157">
    <property type="entry name" value="Cyt_c1_TM_anchor_C"/>
</dbReference>
<comment type="subcellular location">
    <subcellularLocation>
        <location evidence="2">Mitochondrion inner membrane</location>
    </subcellularLocation>
</comment>
<evidence type="ECO:0000256" key="8">
    <source>
        <dbReference type="ARBA" id="ARBA00022723"/>
    </source>
</evidence>
<comment type="similarity">
    <text evidence="3">Belongs to the cytochrome c family.</text>
</comment>
<keyword evidence="12 15" id="KW-0408">Iron</keyword>
<keyword evidence="5 15" id="KW-0349">Heme</keyword>
<evidence type="ECO:0000256" key="10">
    <source>
        <dbReference type="ARBA" id="ARBA00022982"/>
    </source>
</evidence>
<dbReference type="SUPFAM" id="SSF81496">
    <property type="entry name" value="Cytochrome c1 subunit of cytochrome bc1 complex (Ubiquinol-cytochrome c reductase), transmembrane anchor"/>
    <property type="match status" value="1"/>
</dbReference>
<dbReference type="Proteomes" id="UP000655588">
    <property type="component" value="Unassembled WGS sequence"/>
</dbReference>
<dbReference type="GO" id="GO:0005743">
    <property type="term" value="C:mitochondrial inner membrane"/>
    <property type="evidence" value="ECO:0007669"/>
    <property type="project" value="UniProtKB-SubCell"/>
</dbReference>
<evidence type="ECO:0000256" key="14">
    <source>
        <dbReference type="ARBA" id="ARBA00023136"/>
    </source>
</evidence>
<gene>
    <name evidence="17" type="ORF">E2986_06053</name>
</gene>
<keyword evidence="14" id="KW-0472">Membrane</keyword>
<evidence type="ECO:0000256" key="5">
    <source>
        <dbReference type="ARBA" id="ARBA00022617"/>
    </source>
</evidence>
<evidence type="ECO:0000256" key="13">
    <source>
        <dbReference type="ARBA" id="ARBA00023128"/>
    </source>
</evidence>
<keyword evidence="9" id="KW-0999">Mitochondrion inner membrane</keyword>
<evidence type="ECO:0000256" key="1">
    <source>
        <dbReference type="ARBA" id="ARBA00002555"/>
    </source>
</evidence>
<dbReference type="PANTHER" id="PTHR10266:SF3">
    <property type="entry name" value="CYTOCHROME C1, HEME PROTEIN, MITOCHONDRIAL"/>
    <property type="match status" value="1"/>
</dbReference>
<feature type="binding site" description="covalent" evidence="15">
    <location>
        <position position="103"/>
    </location>
    <ligand>
        <name>heme c</name>
        <dbReference type="ChEBI" id="CHEBI:61717"/>
    </ligand>
</feature>
<feature type="binding site" description="covalent" evidence="15">
    <location>
        <position position="100"/>
    </location>
    <ligand>
        <name>heme c</name>
        <dbReference type="ChEBI" id="CHEBI:61717"/>
    </ligand>
</feature>
<keyword evidence="6" id="KW-0679">Respiratory chain</keyword>
<keyword evidence="13" id="KW-0496">Mitochondrion</keyword>
<feature type="region of interest" description="Disordered" evidence="16">
    <location>
        <begin position="144"/>
        <end position="181"/>
    </location>
</feature>
<evidence type="ECO:0000313" key="18">
    <source>
        <dbReference type="Proteomes" id="UP000655588"/>
    </source>
</evidence>
<dbReference type="GO" id="GO:0020037">
    <property type="term" value="F:heme binding"/>
    <property type="evidence" value="ECO:0007669"/>
    <property type="project" value="InterPro"/>
</dbReference>
<name>A0A833RRM3_9HYME</name>
<evidence type="ECO:0000256" key="6">
    <source>
        <dbReference type="ARBA" id="ARBA00022660"/>
    </source>
</evidence>
<dbReference type="GO" id="GO:0009055">
    <property type="term" value="F:electron transfer activity"/>
    <property type="evidence" value="ECO:0007669"/>
    <property type="project" value="InterPro"/>
</dbReference>
<evidence type="ECO:0008006" key="19">
    <source>
        <dbReference type="Google" id="ProtNLM"/>
    </source>
</evidence>
<comment type="function">
    <text evidence="1">Electron carrier protein. The oxidized form of the cytochrome c heme group can accept an electron from the heme group of the cytochrome c1 subunit of cytochrome reductase. Cytochrome c then transfers this electron to the cytochrome oxidase complex, the final protein carrier in the mitochondrial electron-transport chain.</text>
</comment>
<proteinExistence type="inferred from homology"/>
<accession>A0A833RRM3</accession>
<keyword evidence="4" id="KW-0813">Transport</keyword>
<evidence type="ECO:0000256" key="12">
    <source>
        <dbReference type="ARBA" id="ARBA00023004"/>
    </source>
</evidence>
<dbReference type="PANTHER" id="PTHR10266">
    <property type="entry name" value="CYTOCHROME C1"/>
    <property type="match status" value="1"/>
</dbReference>
<reference evidence="17" key="1">
    <citation type="submission" date="2019-11" db="EMBL/GenBank/DDBJ databases">
        <title>The nuclear and mitochondrial genomes of Frieseomelitta varia - a highly eusocial stingless bee (Meliponini) with a permanently sterile worker caste.</title>
        <authorList>
            <person name="Freitas F.C.P."/>
            <person name="Lourenco A.P."/>
            <person name="Nunes F.M.F."/>
            <person name="Paschoal A.R."/>
            <person name="Abreu F.C.P."/>
            <person name="Barbin F.O."/>
            <person name="Bataglia L."/>
            <person name="Cardoso-Junior C.A.M."/>
            <person name="Cervoni M.S."/>
            <person name="Silva S.R."/>
            <person name="Dalarmi F."/>
            <person name="Del Lama M.A."/>
            <person name="Depintor T.S."/>
            <person name="Ferreira K.M."/>
            <person name="Goria P.S."/>
            <person name="Jaskot M.C."/>
            <person name="Lago D.C."/>
            <person name="Luna-Lucena D."/>
            <person name="Moda L.M."/>
            <person name="Nascimento L."/>
            <person name="Pedrino M."/>
            <person name="Rabico F.O."/>
            <person name="Sanches F.C."/>
            <person name="Santos D.E."/>
            <person name="Santos C.G."/>
            <person name="Vieira J."/>
            <person name="Lopes T.F."/>
            <person name="Barchuk A.R."/>
            <person name="Hartfelder K."/>
            <person name="Simoes Z.L.P."/>
            <person name="Bitondi M.M.G."/>
            <person name="Pinheiro D.G."/>
        </authorList>
    </citation>
    <scope>NUCLEOTIDE SEQUENCE</scope>
    <source>
        <strain evidence="17">USP_RPSP 00005682</strain>
        <tissue evidence="17">Whole individual</tissue>
    </source>
</reference>
<dbReference type="EMBL" id="WNWW01000850">
    <property type="protein sequence ID" value="KAF3421575.1"/>
    <property type="molecule type" value="Genomic_DNA"/>
</dbReference>
<protein>
    <recommendedName>
        <fullName evidence="19">Cytochrome c1</fullName>
    </recommendedName>
</protein>
<evidence type="ECO:0000256" key="15">
    <source>
        <dbReference type="PIRSR" id="PIRSR602326-1"/>
    </source>
</evidence>
<dbReference type="Gene3D" id="1.10.760.10">
    <property type="entry name" value="Cytochrome c-like domain"/>
    <property type="match status" value="1"/>
</dbReference>
<evidence type="ECO:0000256" key="11">
    <source>
        <dbReference type="ARBA" id="ARBA00022989"/>
    </source>
</evidence>
<evidence type="ECO:0000256" key="4">
    <source>
        <dbReference type="ARBA" id="ARBA00022448"/>
    </source>
</evidence>
<keyword evidence="10" id="KW-0249">Electron transport</keyword>
<dbReference type="GO" id="GO:0046872">
    <property type="term" value="F:metal ion binding"/>
    <property type="evidence" value="ECO:0007669"/>
    <property type="project" value="UniProtKB-KW"/>
</dbReference>
<comment type="cofactor">
    <cofactor evidence="15">
        <name>heme c</name>
        <dbReference type="ChEBI" id="CHEBI:61717"/>
    </cofactor>
    <text evidence="15">Binds 1 heme c group covalently per subunit.</text>
</comment>
<evidence type="ECO:0000313" key="17">
    <source>
        <dbReference type="EMBL" id="KAF3421575.1"/>
    </source>
</evidence>
<dbReference type="InterPro" id="IPR036909">
    <property type="entry name" value="Cyt_c-like_dom_sf"/>
</dbReference>
<keyword evidence="8 15" id="KW-0479">Metal-binding</keyword>
<comment type="caution">
    <text evidence="17">The sequence shown here is derived from an EMBL/GenBank/DDBJ whole genome shotgun (WGS) entry which is preliminary data.</text>
</comment>
<evidence type="ECO:0000256" key="2">
    <source>
        <dbReference type="ARBA" id="ARBA00004273"/>
    </source>
</evidence>
<sequence length="382" mass="43083">MAIIGRIRRLLSVLCSRKFRSGGRFGKINKAWLGLVGGGTVGSCGVALYFLTEWPWSVNASVGLNPEISLPRYPWAFNGVFKAFDHAALRRGWQVYRTVCHACHSLQFVRFLDLVDVTHTAEEVKRIAAEFEVSRLFVGKRKEKKKKNRNASSRDQVEDGPDERGDYYTRPGKLTDEIPSPYPNEEAARAANFGASPPDLTYVVLTRKRGVDYVFSLLTGWMEPPAGISGSEDQYFNVYFTGGFTTMPRVRKACTHSRTSSRRFFYSVLPLFASQMLHQGMVEYDDGTPATESQMGKDVAEFLMWTASSEHDTRKIMTIKCIGIMLLLLVSVVHINRRNWSHIRSRHLAYVPNTITKEPRHPTSSLVDEYGGRSKKSGSLPL</sequence>
<dbReference type="SUPFAM" id="SSF46626">
    <property type="entry name" value="Cytochrome c"/>
    <property type="match status" value="1"/>
</dbReference>
<evidence type="ECO:0000256" key="16">
    <source>
        <dbReference type="SAM" id="MobiDB-lite"/>
    </source>
</evidence>
<evidence type="ECO:0000256" key="7">
    <source>
        <dbReference type="ARBA" id="ARBA00022692"/>
    </source>
</evidence>
<evidence type="ECO:0000256" key="3">
    <source>
        <dbReference type="ARBA" id="ARBA00006488"/>
    </source>
</evidence>
<keyword evidence="11" id="KW-1133">Transmembrane helix</keyword>
<dbReference type="PRINTS" id="PR00603">
    <property type="entry name" value="CYTOCHROMEC1"/>
</dbReference>